<evidence type="ECO:0000256" key="1">
    <source>
        <dbReference type="SAM" id="MobiDB-lite"/>
    </source>
</evidence>
<feature type="compositionally biased region" description="Polar residues" evidence="1">
    <location>
        <begin position="59"/>
        <end position="68"/>
    </location>
</feature>
<comment type="caution">
    <text evidence="2">The sequence shown here is derived from an EMBL/GenBank/DDBJ whole genome shotgun (WGS) entry which is preliminary data.</text>
</comment>
<dbReference type="EMBL" id="JAACJK010000001">
    <property type="protein sequence ID" value="KAF5342341.1"/>
    <property type="molecule type" value="Genomic_DNA"/>
</dbReference>
<dbReference type="OrthoDB" id="10413894at2759"/>
<feature type="compositionally biased region" description="Polar residues" evidence="1">
    <location>
        <begin position="623"/>
        <end position="636"/>
    </location>
</feature>
<protein>
    <submittedName>
        <fullName evidence="2">Uncharacterized protein</fullName>
    </submittedName>
</protein>
<keyword evidence="3" id="KW-1185">Reference proteome</keyword>
<proteinExistence type="predicted"/>
<feature type="region of interest" description="Disordered" evidence="1">
    <location>
        <begin position="567"/>
        <end position="717"/>
    </location>
</feature>
<feature type="region of interest" description="Disordered" evidence="1">
    <location>
        <begin position="1"/>
        <end position="68"/>
    </location>
</feature>
<organism evidence="2 3">
    <name type="scientific">Ephemerocybe angulata</name>
    <dbReference type="NCBI Taxonomy" id="980116"/>
    <lineage>
        <taxon>Eukaryota</taxon>
        <taxon>Fungi</taxon>
        <taxon>Dikarya</taxon>
        <taxon>Basidiomycota</taxon>
        <taxon>Agaricomycotina</taxon>
        <taxon>Agaricomycetes</taxon>
        <taxon>Agaricomycetidae</taxon>
        <taxon>Agaricales</taxon>
        <taxon>Agaricineae</taxon>
        <taxon>Psathyrellaceae</taxon>
        <taxon>Ephemerocybe</taxon>
    </lineage>
</organism>
<reference evidence="2 3" key="1">
    <citation type="journal article" date="2020" name="ISME J.">
        <title>Uncovering the hidden diversity of litter-decomposition mechanisms in mushroom-forming fungi.</title>
        <authorList>
            <person name="Floudas D."/>
            <person name="Bentzer J."/>
            <person name="Ahren D."/>
            <person name="Johansson T."/>
            <person name="Persson P."/>
            <person name="Tunlid A."/>
        </authorList>
    </citation>
    <scope>NUCLEOTIDE SEQUENCE [LARGE SCALE GENOMIC DNA]</scope>
    <source>
        <strain evidence="2 3">CBS 175.51</strain>
    </source>
</reference>
<evidence type="ECO:0000313" key="2">
    <source>
        <dbReference type="EMBL" id="KAF5342341.1"/>
    </source>
</evidence>
<accession>A0A8H5FMM8</accession>
<name>A0A8H5FMM8_9AGAR</name>
<sequence>MSSHLPALPPPMGSTSAITTSSSSYSGSSLFDKGRESGSPLMTPVTSDDKLTKELGPSTIPSDESFSAMDTSLPDSGSMPLIGLAPDHSVDIDAITPETMRLVMLLTELGSSLDAGSLLNALCSTKGRTELRAQVEQDLGKNKALLEAVPQVLELLATEPSLDNILDALSMAGDNTYKTSTPPPAPRLKPTELDDGIPDLFFSDPFPVDDSDGFMPAFFPPSGLGTSYQCVAIPGSMLFGGQAEPMPSFGLQASGLDMTNSFMDISTPRAFANVQNNGEVSYDGSHASDFKNVDVGNPDLYRTMHDSLTQSSSLLEMALQLQGGSAIPDVMNLALGLPQAMAGHGQPTLPAITLSSPGVLTLPKRGPDAWELANGSYEMMSSSSSVMIMTNRHDQVQTIHTSSSFTVHQTPGGSRQISSASHLESVPSTIFDYPNSFGRRFEDLVQDFRDFSYSSQREFEAGNLTWQLEKMLKENEAGNLVSSADLLECIYLSATKPKSHLRPESLSFEGGEDFFAGGDIVEPSSTAPEAGPSPLRSLDQLPFEHRQGRVRRHRKGVASLLFPDAHRARKAGSASTVRTTDDPFLTSAGPGAGPSTRPLALPSRPKLQQRHSPSRIPRWSGLAHSSLSTPVRSTTPIGEPTSKHAAGLSGRGSSKTPATQPSWMFAPRVGKPRQRSPRTPSIRSRRSSGDNTSTMAVGDDASRGRLGPALAEPSSAGKLQFSEAENLGDIEPGVFGVPPLALIEALERQAAVSTFPTVVVAPIKVYTPTEREGVPSLATYSPVEGGDATLPLPAYSPMEGGKVRNAAGGSDVISSSWLPPDAYDGRQFVRSRAPSAESTASAYSTESWLSIDMRHEVRAGGQEYHQGSIPNLDDIPTISSFGSLTPSYSSSNLAGAGKIPSFASSVPRVVREGPPSSGFAASASHSFNTLHSGYAPRSRLLQTIDEENGSPSRASPPRHRVPGAISSPVLESPSSARPAAKNSGLWRKGKISLAVKSLFSRVKNSSLRGGMVLNATLANDRSLEVAQEAAVGAGFGTEAPVRRRSFRLRTLF</sequence>
<feature type="compositionally biased region" description="Low complexity" evidence="1">
    <location>
        <begin position="14"/>
        <end position="29"/>
    </location>
</feature>
<feature type="region of interest" description="Disordered" evidence="1">
    <location>
        <begin position="519"/>
        <end position="539"/>
    </location>
</feature>
<feature type="region of interest" description="Disordered" evidence="1">
    <location>
        <begin position="947"/>
        <end position="983"/>
    </location>
</feature>
<dbReference type="AlphaFoldDB" id="A0A8H5FMM8"/>
<feature type="compositionally biased region" description="Polar residues" evidence="1">
    <location>
        <begin position="651"/>
        <end position="662"/>
    </location>
</feature>
<gene>
    <name evidence="2" type="ORF">D9611_001347</name>
</gene>
<evidence type="ECO:0000313" key="3">
    <source>
        <dbReference type="Proteomes" id="UP000541558"/>
    </source>
</evidence>
<dbReference type="Proteomes" id="UP000541558">
    <property type="component" value="Unassembled WGS sequence"/>
</dbReference>